<reference evidence="4 5" key="1">
    <citation type="submission" date="2020-04" db="EMBL/GenBank/DDBJ databases">
        <authorList>
            <consortium name="Desulfovibrio sp. FSS-1 genome sequencing consortium"/>
            <person name="Shimoshige H."/>
            <person name="Kobayashi H."/>
            <person name="Maekawa T."/>
        </authorList>
    </citation>
    <scope>NUCLEOTIDE SEQUENCE [LARGE SCALE GENOMIC DNA]</scope>
    <source>
        <strain evidence="4 5">SIID29052-01</strain>
    </source>
</reference>
<dbReference type="EMBL" id="BLTE01000014">
    <property type="protein sequence ID" value="GFK95159.1"/>
    <property type="molecule type" value="Genomic_DNA"/>
</dbReference>
<reference evidence="4 5" key="2">
    <citation type="submission" date="2020-05" db="EMBL/GenBank/DDBJ databases">
        <title>Draft genome sequence of Desulfovibrio sp. strainFSS-1.</title>
        <authorList>
            <person name="Shimoshige H."/>
            <person name="Kobayashi H."/>
            <person name="Maekawa T."/>
        </authorList>
    </citation>
    <scope>NUCLEOTIDE SEQUENCE [LARGE SCALE GENOMIC DNA]</scope>
    <source>
        <strain evidence="4 5">SIID29052-01</strain>
    </source>
</reference>
<evidence type="ECO:0000259" key="3">
    <source>
        <dbReference type="Pfam" id="PF07687"/>
    </source>
</evidence>
<dbReference type="RefSeq" id="WP_173085913.1">
    <property type="nucleotide sequence ID" value="NZ_BLTE01000014.1"/>
</dbReference>
<proteinExistence type="predicted"/>
<dbReference type="Pfam" id="PF01546">
    <property type="entry name" value="Peptidase_M20"/>
    <property type="match status" value="1"/>
</dbReference>
<dbReference type="PANTHER" id="PTHR43808">
    <property type="entry name" value="ACETYLORNITHINE DEACETYLASE"/>
    <property type="match status" value="1"/>
</dbReference>
<dbReference type="PANTHER" id="PTHR43808:SF32">
    <property type="entry name" value="ARGE_DAPE-RELATED DEACYLASE"/>
    <property type="match status" value="1"/>
</dbReference>
<sequence length="410" mass="44668">MPAELLRSIAASRDVVVNLQRAMVAIPAVGPDNGGHGERAKADFMLGWLAEHGITDVEEFRAPDRRVPCGHRPSIKAVVPGKDASRTLWVISHLDVVPPGDPTLWTGDPFEMVLDGEAMVGRGVEDNHQGVVASLLVAKGLVELGITPPVNYGVLLVADEENGSKYGLDWLLKNHPELFGGNDLYIIPDFGIPSSEMVEVAEKSMLWLKITLSGKQCHASSPEEGVNTLVASAAFILRLTKLHDRFPAVNELFKPANSTFQPTKKEANVENVNTIPGRDVFYIDCRVLPQYDLDDVLEAVYEMGREICQSYGVTAQYDLVQKEQAAPATPKDAPVVRRVLRAVKEVYGGTPRPMGVGGGTVAAYLRRAGLDAVVWATWTPNAHQPNERSLIKNNIGDAQVIARALFDQQD</sequence>
<dbReference type="InterPro" id="IPR011650">
    <property type="entry name" value="Peptidase_M20_dimer"/>
</dbReference>
<accession>A0A6V8LYS4</accession>
<dbReference type="InterPro" id="IPR036264">
    <property type="entry name" value="Bact_exopeptidase_dim_dom"/>
</dbReference>
<dbReference type="SUPFAM" id="SSF53187">
    <property type="entry name" value="Zn-dependent exopeptidases"/>
    <property type="match status" value="1"/>
</dbReference>
<dbReference type="InterPro" id="IPR002933">
    <property type="entry name" value="Peptidase_M20"/>
</dbReference>
<keyword evidence="5" id="KW-1185">Reference proteome</keyword>
<dbReference type="AlphaFoldDB" id="A0A6V8LYS4"/>
<organism evidence="4 5">
    <name type="scientific">Fundidesulfovibrio magnetotacticus</name>
    <dbReference type="NCBI Taxonomy" id="2730080"/>
    <lineage>
        <taxon>Bacteria</taxon>
        <taxon>Pseudomonadati</taxon>
        <taxon>Thermodesulfobacteriota</taxon>
        <taxon>Desulfovibrionia</taxon>
        <taxon>Desulfovibrionales</taxon>
        <taxon>Desulfovibrionaceae</taxon>
        <taxon>Fundidesulfovibrio</taxon>
    </lineage>
</organism>
<dbReference type="GO" id="GO:0046872">
    <property type="term" value="F:metal ion binding"/>
    <property type="evidence" value="ECO:0007669"/>
    <property type="project" value="UniProtKB-KW"/>
</dbReference>
<keyword evidence="2 4" id="KW-0378">Hydrolase</keyword>
<dbReference type="Gene3D" id="3.40.630.10">
    <property type="entry name" value="Zn peptidases"/>
    <property type="match status" value="2"/>
</dbReference>
<comment type="caution">
    <text evidence="4">The sequence shown here is derived from an EMBL/GenBank/DDBJ whole genome shotgun (WGS) entry which is preliminary data.</text>
</comment>
<keyword evidence="1" id="KW-0479">Metal-binding</keyword>
<gene>
    <name evidence="4" type="primary">dapE</name>
    <name evidence="4" type="ORF">NNJEOMEG_03017</name>
</gene>
<evidence type="ECO:0000256" key="1">
    <source>
        <dbReference type="ARBA" id="ARBA00022723"/>
    </source>
</evidence>
<evidence type="ECO:0000313" key="5">
    <source>
        <dbReference type="Proteomes" id="UP000494245"/>
    </source>
</evidence>
<dbReference type="EC" id="3.5.1.18" evidence="4"/>
<feature type="domain" description="Peptidase M20 dimerisation" evidence="3">
    <location>
        <begin position="201"/>
        <end position="302"/>
    </location>
</feature>
<evidence type="ECO:0000313" key="4">
    <source>
        <dbReference type="EMBL" id="GFK95159.1"/>
    </source>
</evidence>
<dbReference type="InterPro" id="IPR050072">
    <property type="entry name" value="Peptidase_M20A"/>
</dbReference>
<name>A0A6V8LYS4_9BACT</name>
<dbReference type="NCBIfam" id="NF010589">
    <property type="entry name" value="PRK13983.1"/>
    <property type="match status" value="1"/>
</dbReference>
<protein>
    <submittedName>
        <fullName evidence="4">Succinyl-diaminopimelate desuccinylase</fullName>
        <ecNumber evidence="4">3.5.1.18</ecNumber>
    </submittedName>
</protein>
<dbReference type="Gene3D" id="3.30.70.360">
    <property type="match status" value="1"/>
</dbReference>
<dbReference type="GO" id="GO:0009014">
    <property type="term" value="F:succinyl-diaminopimelate desuccinylase activity"/>
    <property type="evidence" value="ECO:0007669"/>
    <property type="project" value="UniProtKB-EC"/>
</dbReference>
<dbReference type="SUPFAM" id="SSF55031">
    <property type="entry name" value="Bacterial exopeptidase dimerisation domain"/>
    <property type="match status" value="1"/>
</dbReference>
<dbReference type="Pfam" id="PF07687">
    <property type="entry name" value="M20_dimer"/>
    <property type="match status" value="1"/>
</dbReference>
<evidence type="ECO:0000256" key="2">
    <source>
        <dbReference type="ARBA" id="ARBA00022801"/>
    </source>
</evidence>
<dbReference type="Proteomes" id="UP000494245">
    <property type="component" value="Unassembled WGS sequence"/>
</dbReference>